<keyword evidence="4" id="KW-1185">Reference proteome</keyword>
<accession>A0A6A3D0R1</accession>
<feature type="region of interest" description="Disordered" evidence="2">
    <location>
        <begin position="1"/>
        <end position="63"/>
    </location>
</feature>
<dbReference type="GO" id="GO:0010150">
    <property type="term" value="P:leaf senescence"/>
    <property type="evidence" value="ECO:0007669"/>
    <property type="project" value="UniProtKB-ARBA"/>
</dbReference>
<dbReference type="Proteomes" id="UP000436088">
    <property type="component" value="Unassembled WGS sequence"/>
</dbReference>
<evidence type="ECO:0000256" key="1">
    <source>
        <dbReference type="ARBA" id="ARBA00034773"/>
    </source>
</evidence>
<gene>
    <name evidence="3" type="ORF">F3Y22_tig00001644pilonHSYRG00470</name>
</gene>
<comment type="similarity">
    <text evidence="1">Belongs to the senescence regulator S40 family.</text>
</comment>
<feature type="compositionally biased region" description="Low complexity" evidence="2">
    <location>
        <begin position="44"/>
        <end position="57"/>
    </location>
</feature>
<feature type="region of interest" description="Disordered" evidence="2">
    <location>
        <begin position="120"/>
        <end position="156"/>
    </location>
</feature>
<keyword evidence="3" id="KW-0687">Ribonucleoprotein</keyword>
<evidence type="ECO:0000313" key="4">
    <source>
        <dbReference type="Proteomes" id="UP000436088"/>
    </source>
</evidence>
<proteinExistence type="inferred from homology"/>
<keyword evidence="3" id="KW-0689">Ribosomal protein</keyword>
<dbReference type="InterPro" id="IPR007608">
    <property type="entry name" value="Senescence_reg_S40"/>
</dbReference>
<protein>
    <submittedName>
        <fullName evidence="3">Ribosomal protein S11 family protein</fullName>
    </submittedName>
</protein>
<dbReference type="PANTHER" id="PTHR33083">
    <property type="entry name" value="EXPRESSED PROTEIN"/>
    <property type="match status" value="1"/>
</dbReference>
<evidence type="ECO:0000256" key="2">
    <source>
        <dbReference type="SAM" id="MobiDB-lite"/>
    </source>
</evidence>
<dbReference type="PANTHER" id="PTHR33083:SF50">
    <property type="entry name" value="PROTEIN S40-7"/>
    <property type="match status" value="1"/>
</dbReference>
<dbReference type="GO" id="GO:0005840">
    <property type="term" value="C:ribosome"/>
    <property type="evidence" value="ECO:0007669"/>
    <property type="project" value="UniProtKB-KW"/>
</dbReference>
<sequence length="303" mass="32805">MERSRHESPMNNPSRSTPAMELTGPSRFSHPKSPSTDRFLGVYPHAPASDHPSSSSAVGEELNEDDIFFSENSDGYNSSGGLHNSLQRTSLSSPLNHKSFPLSENFGILAAVRDSSRPSSHFFKKPSISSSPSSSSSATSATSSTYRLIPSVPKPPQERVPIGATSLGIYHQSAPVNVPILAKTTRTNRELEDDLELDVEEEGEMLPPHEIVARSLAQSPMLACSVLEGVGRTLKGRDLRKFPGKGRCDAPLRDGSLEFLKFWVLPYDSAIDLSCIFISSGNEDAAAAVVNNSMIYRPLGYAL</sequence>
<name>A0A6A3D0R1_HIBSY</name>
<dbReference type="EMBL" id="VEPZ02000127">
    <property type="protein sequence ID" value="KAE8733052.1"/>
    <property type="molecule type" value="Genomic_DNA"/>
</dbReference>
<organism evidence="3 4">
    <name type="scientific">Hibiscus syriacus</name>
    <name type="common">Rose of Sharon</name>
    <dbReference type="NCBI Taxonomy" id="106335"/>
    <lineage>
        <taxon>Eukaryota</taxon>
        <taxon>Viridiplantae</taxon>
        <taxon>Streptophyta</taxon>
        <taxon>Embryophyta</taxon>
        <taxon>Tracheophyta</taxon>
        <taxon>Spermatophyta</taxon>
        <taxon>Magnoliopsida</taxon>
        <taxon>eudicotyledons</taxon>
        <taxon>Gunneridae</taxon>
        <taxon>Pentapetalae</taxon>
        <taxon>rosids</taxon>
        <taxon>malvids</taxon>
        <taxon>Malvales</taxon>
        <taxon>Malvaceae</taxon>
        <taxon>Malvoideae</taxon>
        <taxon>Hibiscus</taxon>
    </lineage>
</organism>
<reference evidence="3" key="1">
    <citation type="submission" date="2019-09" db="EMBL/GenBank/DDBJ databases">
        <title>Draft genome information of white flower Hibiscus syriacus.</title>
        <authorList>
            <person name="Kim Y.-M."/>
        </authorList>
    </citation>
    <scope>NUCLEOTIDE SEQUENCE [LARGE SCALE GENOMIC DNA]</scope>
    <source>
        <strain evidence="3">YM2019G1</strain>
    </source>
</reference>
<evidence type="ECO:0000313" key="3">
    <source>
        <dbReference type="EMBL" id="KAE8733052.1"/>
    </source>
</evidence>
<dbReference type="AlphaFoldDB" id="A0A6A3D0R1"/>
<dbReference type="Pfam" id="PF04520">
    <property type="entry name" value="Senescence_reg"/>
    <property type="match status" value="1"/>
</dbReference>
<comment type="caution">
    <text evidence="3">The sequence shown here is derived from an EMBL/GenBank/DDBJ whole genome shotgun (WGS) entry which is preliminary data.</text>
</comment>
<feature type="compositionally biased region" description="Low complexity" evidence="2">
    <location>
        <begin position="120"/>
        <end position="144"/>
    </location>
</feature>